<protein>
    <submittedName>
        <fullName evidence="3">Uncharacterized protein</fullName>
    </submittedName>
</protein>
<keyword evidence="2" id="KW-0677">Repeat</keyword>
<dbReference type="PANTHER" id="PTHR14224">
    <property type="entry name" value="SIMILAR TO PREFERENTIALLY EXPRESSED ANTIGEN IN MELANOMA-LIKE 3"/>
    <property type="match status" value="1"/>
</dbReference>
<dbReference type="SUPFAM" id="SSF52047">
    <property type="entry name" value="RNI-like"/>
    <property type="match status" value="1"/>
</dbReference>
<comment type="caution">
    <text evidence="3">The sequence shown here is derived from an EMBL/GenBank/DDBJ whole genome shotgun (WGS) entry which is preliminary data.</text>
</comment>
<accession>A0AAW0I3Y1</accession>
<gene>
    <name evidence="3" type="ORF">U0070_025664</name>
</gene>
<evidence type="ECO:0000313" key="3">
    <source>
        <dbReference type="EMBL" id="KAK7809255.1"/>
    </source>
</evidence>
<evidence type="ECO:0000256" key="2">
    <source>
        <dbReference type="ARBA" id="ARBA00022737"/>
    </source>
</evidence>
<dbReference type="InterPro" id="IPR032675">
    <property type="entry name" value="LRR_dom_sf"/>
</dbReference>
<keyword evidence="1" id="KW-0433">Leucine-rich repeat</keyword>
<proteinExistence type="predicted"/>
<dbReference type="PANTHER" id="PTHR14224:SF94">
    <property type="entry name" value="PRAME FAMILY MEMBER 12"/>
    <property type="match status" value="1"/>
</dbReference>
<organism evidence="3 4">
    <name type="scientific">Myodes glareolus</name>
    <name type="common">Bank vole</name>
    <name type="synonym">Clethrionomys glareolus</name>
    <dbReference type="NCBI Taxonomy" id="447135"/>
    <lineage>
        <taxon>Eukaryota</taxon>
        <taxon>Metazoa</taxon>
        <taxon>Chordata</taxon>
        <taxon>Craniata</taxon>
        <taxon>Vertebrata</taxon>
        <taxon>Euteleostomi</taxon>
        <taxon>Mammalia</taxon>
        <taxon>Eutheria</taxon>
        <taxon>Euarchontoglires</taxon>
        <taxon>Glires</taxon>
        <taxon>Rodentia</taxon>
        <taxon>Myomorpha</taxon>
        <taxon>Muroidea</taxon>
        <taxon>Cricetidae</taxon>
        <taxon>Arvicolinae</taxon>
        <taxon>Myodes</taxon>
    </lineage>
</organism>
<dbReference type="InterPro" id="IPR050694">
    <property type="entry name" value="LRRC14/PRAME"/>
</dbReference>
<evidence type="ECO:0000313" key="4">
    <source>
        <dbReference type="Proteomes" id="UP001488838"/>
    </source>
</evidence>
<reference evidence="3 4" key="1">
    <citation type="journal article" date="2023" name="bioRxiv">
        <title>Conserved and derived expression patterns and positive selection on dental genes reveal complex evolutionary context of ever-growing rodent molars.</title>
        <authorList>
            <person name="Calamari Z.T."/>
            <person name="Song A."/>
            <person name="Cohen E."/>
            <person name="Akter M."/>
            <person name="Roy R.D."/>
            <person name="Hallikas O."/>
            <person name="Christensen M.M."/>
            <person name="Li P."/>
            <person name="Marangoni P."/>
            <person name="Jernvall J."/>
            <person name="Klein O.D."/>
        </authorList>
    </citation>
    <scope>NUCLEOTIDE SEQUENCE [LARGE SCALE GENOMIC DNA]</scope>
    <source>
        <strain evidence="3">V071</strain>
    </source>
</reference>
<dbReference type="Gene3D" id="3.80.10.10">
    <property type="entry name" value="Ribonuclease Inhibitor"/>
    <property type="match status" value="1"/>
</dbReference>
<sequence length="161" mass="18700">MNDSPLETLSIQFSQLSESDLKHLPWCQSLFQLKHLNLLGVPLFKLSLTHLQILLERCSKLNRVKFYYNGISTFLLKDILYCMANLSTLTEEFYPAPLECYDEMGHILVDKFANLCPDLLNILRSKRHPKEGSFGTEICFKSSQCYVYNWRTGVCLCHKKL</sequence>
<name>A0AAW0I3Y1_MYOGA</name>
<dbReference type="EMBL" id="JBBHLL010000218">
    <property type="protein sequence ID" value="KAK7809255.1"/>
    <property type="molecule type" value="Genomic_DNA"/>
</dbReference>
<dbReference type="GO" id="GO:0005737">
    <property type="term" value="C:cytoplasm"/>
    <property type="evidence" value="ECO:0007669"/>
    <property type="project" value="TreeGrafter"/>
</dbReference>
<dbReference type="Proteomes" id="UP001488838">
    <property type="component" value="Unassembled WGS sequence"/>
</dbReference>
<keyword evidence="4" id="KW-1185">Reference proteome</keyword>
<dbReference type="AlphaFoldDB" id="A0AAW0I3Y1"/>
<evidence type="ECO:0000256" key="1">
    <source>
        <dbReference type="ARBA" id="ARBA00022614"/>
    </source>
</evidence>